<protein>
    <submittedName>
        <fullName evidence="2">37113_t:CDS:1</fullName>
    </submittedName>
</protein>
<name>A0ABN7WH42_GIGMA</name>
<feature type="non-terminal residue" evidence="2">
    <location>
        <position position="1"/>
    </location>
</feature>
<gene>
    <name evidence="2" type="ORF">GMARGA_LOCUS30572</name>
</gene>
<dbReference type="EMBL" id="CAJVQB010043400">
    <property type="protein sequence ID" value="CAG8831140.1"/>
    <property type="molecule type" value="Genomic_DNA"/>
</dbReference>
<evidence type="ECO:0000313" key="3">
    <source>
        <dbReference type="Proteomes" id="UP000789901"/>
    </source>
</evidence>
<sequence>DRCVKVVGWEEKQNIRKKDKREARDKNPKLKKNTSLNSKDKKKIKIAKRDEALAKEIKLQKTWNNTILNWIQKGVNPF</sequence>
<keyword evidence="3" id="KW-1185">Reference proteome</keyword>
<comment type="caution">
    <text evidence="2">The sequence shown here is derived from an EMBL/GenBank/DDBJ whole genome shotgun (WGS) entry which is preliminary data.</text>
</comment>
<reference evidence="2 3" key="1">
    <citation type="submission" date="2021-06" db="EMBL/GenBank/DDBJ databases">
        <authorList>
            <person name="Kallberg Y."/>
            <person name="Tangrot J."/>
            <person name="Rosling A."/>
        </authorList>
    </citation>
    <scope>NUCLEOTIDE SEQUENCE [LARGE SCALE GENOMIC DNA]</scope>
    <source>
        <strain evidence="2 3">120-4 pot B 10/14</strain>
    </source>
</reference>
<feature type="region of interest" description="Disordered" evidence="1">
    <location>
        <begin position="14"/>
        <end position="43"/>
    </location>
</feature>
<dbReference type="Proteomes" id="UP000789901">
    <property type="component" value="Unassembled WGS sequence"/>
</dbReference>
<organism evidence="2 3">
    <name type="scientific">Gigaspora margarita</name>
    <dbReference type="NCBI Taxonomy" id="4874"/>
    <lineage>
        <taxon>Eukaryota</taxon>
        <taxon>Fungi</taxon>
        <taxon>Fungi incertae sedis</taxon>
        <taxon>Mucoromycota</taxon>
        <taxon>Glomeromycotina</taxon>
        <taxon>Glomeromycetes</taxon>
        <taxon>Diversisporales</taxon>
        <taxon>Gigasporaceae</taxon>
        <taxon>Gigaspora</taxon>
    </lineage>
</organism>
<evidence type="ECO:0000313" key="2">
    <source>
        <dbReference type="EMBL" id="CAG8831140.1"/>
    </source>
</evidence>
<accession>A0ABN7WH42</accession>
<feature type="compositionally biased region" description="Basic and acidic residues" evidence="1">
    <location>
        <begin position="14"/>
        <end position="28"/>
    </location>
</feature>
<evidence type="ECO:0000256" key="1">
    <source>
        <dbReference type="SAM" id="MobiDB-lite"/>
    </source>
</evidence>
<proteinExistence type="predicted"/>